<dbReference type="Pfam" id="PF13458">
    <property type="entry name" value="Peripla_BP_6"/>
    <property type="match status" value="1"/>
</dbReference>
<evidence type="ECO:0000256" key="3">
    <source>
        <dbReference type="SAM" id="SignalP"/>
    </source>
</evidence>
<keyword evidence="2 3" id="KW-0732">Signal</keyword>
<dbReference type="PANTHER" id="PTHR30483">
    <property type="entry name" value="LEUCINE-SPECIFIC-BINDING PROTEIN"/>
    <property type="match status" value="1"/>
</dbReference>
<comment type="caution">
    <text evidence="5">The sequence shown here is derived from an EMBL/GenBank/DDBJ whole genome shotgun (WGS) entry which is preliminary data.</text>
</comment>
<dbReference type="Gene3D" id="3.40.50.2300">
    <property type="match status" value="2"/>
</dbReference>
<protein>
    <submittedName>
        <fullName evidence="5">ABC transporter substrate-binding protein</fullName>
    </submittedName>
</protein>
<dbReference type="InterPro" id="IPR028082">
    <property type="entry name" value="Peripla_BP_I"/>
</dbReference>
<dbReference type="Proteomes" id="UP001055111">
    <property type="component" value="Unassembled WGS sequence"/>
</dbReference>
<dbReference type="PANTHER" id="PTHR30483:SF6">
    <property type="entry name" value="PERIPLASMIC BINDING PROTEIN OF ABC TRANSPORTER FOR NATURAL AMINO ACIDS"/>
    <property type="match status" value="1"/>
</dbReference>
<gene>
    <name evidence="5" type="ORF">CBA19CS42_21100</name>
</gene>
<dbReference type="EMBL" id="BPUS01000008">
    <property type="protein sequence ID" value="GJH27058.1"/>
    <property type="molecule type" value="Genomic_DNA"/>
</dbReference>
<feature type="signal peptide" evidence="3">
    <location>
        <begin position="1"/>
        <end position="31"/>
    </location>
</feature>
<reference evidence="5" key="1">
    <citation type="submission" date="2022-09" db="EMBL/GenBank/DDBJ databases">
        <title>Isolation and characterization of 3-chlorobenzoate degrading bacteria from soils in Shizuoka.</title>
        <authorList>
            <person name="Ifat A."/>
            <person name="Ogawa N."/>
            <person name="Kimbara K."/>
            <person name="Moriuchi R."/>
            <person name="Dohra H."/>
            <person name="Shintani M."/>
        </authorList>
    </citation>
    <scope>NUCLEOTIDE SEQUENCE</scope>
    <source>
        <strain evidence="5">19CS4-2</strain>
    </source>
</reference>
<organism evidence="5 6">
    <name type="scientific">Caballeronia novacaledonica</name>
    <dbReference type="NCBI Taxonomy" id="1544861"/>
    <lineage>
        <taxon>Bacteria</taxon>
        <taxon>Pseudomonadati</taxon>
        <taxon>Pseudomonadota</taxon>
        <taxon>Betaproteobacteria</taxon>
        <taxon>Burkholderiales</taxon>
        <taxon>Burkholderiaceae</taxon>
        <taxon>Caballeronia</taxon>
    </lineage>
</organism>
<proteinExistence type="inferred from homology"/>
<dbReference type="RefSeq" id="WP_238213727.1">
    <property type="nucleotide sequence ID" value="NZ_BPUS01000008.1"/>
</dbReference>
<comment type="similarity">
    <text evidence="1">Belongs to the leucine-binding protein family.</text>
</comment>
<name>A0AA37MI22_9BURK</name>
<dbReference type="SUPFAM" id="SSF53822">
    <property type="entry name" value="Periplasmic binding protein-like I"/>
    <property type="match status" value="1"/>
</dbReference>
<evidence type="ECO:0000313" key="6">
    <source>
        <dbReference type="Proteomes" id="UP001055111"/>
    </source>
</evidence>
<evidence type="ECO:0000313" key="5">
    <source>
        <dbReference type="EMBL" id="GJH27058.1"/>
    </source>
</evidence>
<dbReference type="InterPro" id="IPR051010">
    <property type="entry name" value="BCAA_transport"/>
</dbReference>
<sequence length="400" mass="42675">MKSYFERWRVVRAAALLTFTLACSASMPANADECEVKIGVAGPMTGGGASWGLSEKAATEFEAAWTNKNGGLPVGNKKCKVSVVSVDSLSTAAGGAAAANYLASQGVHAVVGPVISPEITGFKPVAKRNGLVDFTPSFAVDVIGPEFPLTFHAVQSPPVWSPAVVKVVKERFNLKKAVVVGPNDQGGTDPGKALAKTYNDAGIKTTTEWYQRGTTNFSPIVVRLMSQNVDAVELGGMPPGEATILVKQMLEAGYSGAFGRLGAGGDVVIANSGGVEKQKAFYWFDHIPTEEPGIKKLRDEYEHLMKRTVPEMALWYNYQIAAEMLLKAISIAGTDQDGEKIAAALRSMTPESRYAGKAGWRGKAQYGINQELSFPVAVDFISNGKREPQLKIEIPTESGK</sequence>
<dbReference type="InterPro" id="IPR028081">
    <property type="entry name" value="Leu-bd"/>
</dbReference>
<accession>A0AA37MI22</accession>
<evidence type="ECO:0000259" key="4">
    <source>
        <dbReference type="Pfam" id="PF13458"/>
    </source>
</evidence>
<feature type="chain" id="PRO_5041440060" evidence="3">
    <location>
        <begin position="32"/>
        <end position="400"/>
    </location>
</feature>
<dbReference type="AlphaFoldDB" id="A0AA37MI22"/>
<dbReference type="PROSITE" id="PS51257">
    <property type="entry name" value="PROKAR_LIPOPROTEIN"/>
    <property type="match status" value="1"/>
</dbReference>
<evidence type="ECO:0000256" key="1">
    <source>
        <dbReference type="ARBA" id="ARBA00010062"/>
    </source>
</evidence>
<feature type="domain" description="Leucine-binding protein" evidence="4">
    <location>
        <begin position="35"/>
        <end position="363"/>
    </location>
</feature>
<evidence type="ECO:0000256" key="2">
    <source>
        <dbReference type="ARBA" id="ARBA00022729"/>
    </source>
</evidence>